<accession>A0A7Y9LBZ3</accession>
<keyword evidence="2" id="KW-1185">Reference proteome</keyword>
<dbReference type="RefSeq" id="WP_179749688.1">
    <property type="nucleotide sequence ID" value="NZ_JACCBU010000001.1"/>
</dbReference>
<organism evidence="1 2">
    <name type="scientific">Microlunatus parietis</name>
    <dbReference type="NCBI Taxonomy" id="682979"/>
    <lineage>
        <taxon>Bacteria</taxon>
        <taxon>Bacillati</taxon>
        <taxon>Actinomycetota</taxon>
        <taxon>Actinomycetes</taxon>
        <taxon>Propionibacteriales</taxon>
        <taxon>Propionibacteriaceae</taxon>
        <taxon>Microlunatus</taxon>
    </lineage>
</organism>
<gene>
    <name evidence="1" type="ORF">BKA15_001650</name>
</gene>
<reference evidence="1 2" key="1">
    <citation type="submission" date="2020-07" db="EMBL/GenBank/DDBJ databases">
        <title>Sequencing the genomes of 1000 actinobacteria strains.</title>
        <authorList>
            <person name="Klenk H.-P."/>
        </authorList>
    </citation>
    <scope>NUCLEOTIDE SEQUENCE [LARGE SCALE GENOMIC DNA]</scope>
    <source>
        <strain evidence="1 2">DSM 22083</strain>
    </source>
</reference>
<evidence type="ECO:0000313" key="1">
    <source>
        <dbReference type="EMBL" id="NYE70321.1"/>
    </source>
</evidence>
<comment type="caution">
    <text evidence="1">The sequence shown here is derived from an EMBL/GenBank/DDBJ whole genome shotgun (WGS) entry which is preliminary data.</text>
</comment>
<dbReference type="EMBL" id="JACCBU010000001">
    <property type="protein sequence ID" value="NYE70321.1"/>
    <property type="molecule type" value="Genomic_DNA"/>
</dbReference>
<sequence length="478" mass="52144">MSEPSPQTRFRAAGLRDRIPPGGIRSALVGGNTVGGWIREAAPRTDGYRHVDTPAMINRLRDLGANHYCFGIWDSPTDFDDLRFEFAPAAQEAGLQLLPYVVPPSETFSWGKASRPYRMDYIAWAEAFARLALDFPVITAWAIDDFDWAENPSVFTPDYLARIRTAQLAINPELGFFTCAYRPAATSDAFMIKYGPYLDGIIFPFLDGGNFNTIRTDQVGADLAAVTETAGRYDVEVILLGYAGRWLAGLLPPTAEYAAGCLGPAVAAASSGQLLGVVAYGLQLDGAPTIANERRSMYGDGRGVLVSGQVPLTAGQYAQLSTPITVQPDSPRHELSFWHSRAFGAEHPPRRGDFEIGVFLDDEQVWTGDVHDATWQQLWVQGHVLQGPVDVSTALRGKTEATLRFRLTALRDLDASSIDVGLDTIETIGFTVPDPGFEDPAAWRIDGTGGPIVAAVDLFEPDRPERIFATVRDLYRAG</sequence>
<dbReference type="Proteomes" id="UP000569914">
    <property type="component" value="Unassembled WGS sequence"/>
</dbReference>
<protein>
    <submittedName>
        <fullName evidence="1">Uncharacterized protein</fullName>
    </submittedName>
</protein>
<name>A0A7Y9LBZ3_9ACTN</name>
<proteinExistence type="predicted"/>
<dbReference type="AlphaFoldDB" id="A0A7Y9LBZ3"/>
<evidence type="ECO:0000313" key="2">
    <source>
        <dbReference type="Proteomes" id="UP000569914"/>
    </source>
</evidence>